<dbReference type="GO" id="GO:0043138">
    <property type="term" value="F:3'-5' DNA helicase activity"/>
    <property type="evidence" value="ECO:0007669"/>
    <property type="project" value="UniProtKB-EC"/>
</dbReference>
<evidence type="ECO:0000259" key="17">
    <source>
        <dbReference type="PROSITE" id="PS51217"/>
    </source>
</evidence>
<feature type="region of interest" description="Disordered" evidence="15">
    <location>
        <begin position="867"/>
        <end position="896"/>
    </location>
</feature>
<feature type="binding site" evidence="14">
    <location>
        <begin position="8"/>
        <end position="15"/>
    </location>
    <ligand>
        <name>ATP</name>
        <dbReference type="ChEBI" id="CHEBI:30616"/>
    </ligand>
</feature>
<evidence type="ECO:0000256" key="3">
    <source>
        <dbReference type="ARBA" id="ARBA00022763"/>
    </source>
</evidence>
<comment type="catalytic activity">
    <reaction evidence="13">
        <text>ATP + H2O = ADP + phosphate + H(+)</text>
        <dbReference type="Rhea" id="RHEA:13065"/>
        <dbReference type="ChEBI" id="CHEBI:15377"/>
        <dbReference type="ChEBI" id="CHEBI:15378"/>
        <dbReference type="ChEBI" id="CHEBI:30616"/>
        <dbReference type="ChEBI" id="CHEBI:43474"/>
        <dbReference type="ChEBI" id="CHEBI:456216"/>
        <dbReference type="EC" id="5.6.2.4"/>
    </reaction>
</comment>
<dbReference type="Pfam" id="PF12705">
    <property type="entry name" value="PDDEXK_1"/>
    <property type="match status" value="1"/>
</dbReference>
<evidence type="ECO:0000256" key="14">
    <source>
        <dbReference type="PROSITE-ProRule" id="PRU00560"/>
    </source>
</evidence>
<evidence type="ECO:0000256" key="7">
    <source>
        <dbReference type="ARBA" id="ARBA00022840"/>
    </source>
</evidence>
<dbReference type="EMBL" id="DWZH01000019">
    <property type="protein sequence ID" value="HJB09391.1"/>
    <property type="molecule type" value="Genomic_DNA"/>
</dbReference>
<sequence>MSFTLINASAGSGKTYTLTHRIAERIAGGLRPSELIATTFTKKAAAELSDRVRRTLLEVGQTSAARGTDSALIGTVNSVAGELLREFALDAGISPQVQVLDQDRQKTAFSAAIDQAAAEAGARATDLLARTEHDGEQDPDLPYLSTASWRRHVRDLAARARTNQISATQLREAAESSWLEYRDSAELPEPGDDRRAAWLSELGSVIAGLQADVDASSDPDPSAGKPPLTPSAARTVAKRLVTLEQLHRNLARHQRSPWSLWAKLAGVASGKAADGGSGGYVFSKDVDQALLGLATEIETGLLANPVLQSDVRELIRLVMHTAAESLESYQRYKDELGLIDFIDQEVRTLELIRSSERAREAIRSRFRLLAVDEFQDTSPVQLALFLELSRLIEDKIWVGDPKQAIYGFRDADPTLMLGIIEQIQQGTTELGPGQVCDLDFSWRSQQSVLSLVSSVFPRVFPQLPRERVVLTPAPEAVRRRQEAGREPGRLEAWIPQYQGRASQRGHARAVADGVVSLLAEPGVGPGDLAVLVRTNSQAQQVISALAARGVPASGEGTPILASREGRILRAALAVTLDASDTLALTELVDLLDDHPSHTCWFPELARAADAEARDEIFAAWWGHEVFAGLRQLREEAISLTPVEMITALSDALDLPERIRAWSVPEQRLRTLDALRKVAAEYAEQARSDSAPITLTGLRGVLDQTERGPDLSGIPDTVWVGTIHNAKGLEWSRVVVMLEATATERPQTAGSFVVPAEQLDVTAPLQGRAPRYWPSLLGRYARLQDALSASTHAIRRTAAEREESGRLQYVALTRAADVTVLSGAGTAPVLDALVEGDEPLLSWELGDPQLHVAGADPLPAVIRGTREDADEHEDLGSYRSARSPLAPTDLGAGARGEASTPIDPTALGAEHRGLSARFQASGVSSGGSLGTVGAPHRIGEPVVDRGGRDWDRVGEAVHAYLSLPLPQLSPEQREQAAQRLVARWAVTRAVGPEALLRAGEAWQSYLEQEFPGAEVLTEQPITWWNEEDQVMEGWIDALLRLPDGSHVLVDHKTYPGSDPVTQVREHHLGQMDTYSRALSAAGARPQRVLIHLPLRGEVLEVFLAAGCGSEDLPLPQAASRG</sequence>
<dbReference type="Proteomes" id="UP000823823">
    <property type="component" value="Unassembled WGS sequence"/>
</dbReference>
<protein>
    <recommendedName>
        <fullName evidence="12">DNA 3'-5' helicase</fullName>
        <ecNumber evidence="12">5.6.2.4</ecNumber>
    </recommendedName>
</protein>
<keyword evidence="9" id="KW-0234">DNA repair</keyword>
<dbReference type="PANTHER" id="PTHR11070:SF2">
    <property type="entry name" value="ATP-DEPENDENT DNA HELICASE SRS2"/>
    <property type="match status" value="1"/>
</dbReference>
<name>A0A9D2LBJ1_9MICO</name>
<feature type="compositionally biased region" description="Low complexity" evidence="15">
    <location>
        <begin position="212"/>
        <end position="226"/>
    </location>
</feature>
<dbReference type="Gene3D" id="3.90.320.10">
    <property type="match status" value="1"/>
</dbReference>
<feature type="region of interest" description="Disordered" evidence="15">
    <location>
        <begin position="212"/>
        <end position="231"/>
    </location>
</feature>
<evidence type="ECO:0000256" key="5">
    <source>
        <dbReference type="ARBA" id="ARBA00022806"/>
    </source>
</evidence>
<keyword evidence="10" id="KW-0413">Isomerase</keyword>
<dbReference type="GO" id="GO:0004527">
    <property type="term" value="F:exonuclease activity"/>
    <property type="evidence" value="ECO:0007669"/>
    <property type="project" value="UniProtKB-KW"/>
</dbReference>
<evidence type="ECO:0000256" key="8">
    <source>
        <dbReference type="ARBA" id="ARBA00023125"/>
    </source>
</evidence>
<accession>A0A9D2LBJ1</accession>
<dbReference type="GO" id="GO:0000725">
    <property type="term" value="P:recombinational repair"/>
    <property type="evidence" value="ECO:0007669"/>
    <property type="project" value="TreeGrafter"/>
</dbReference>
<evidence type="ECO:0000256" key="2">
    <source>
        <dbReference type="ARBA" id="ARBA00022741"/>
    </source>
</evidence>
<evidence type="ECO:0000256" key="9">
    <source>
        <dbReference type="ARBA" id="ARBA00023204"/>
    </source>
</evidence>
<dbReference type="AlphaFoldDB" id="A0A9D2LBJ1"/>
<dbReference type="InterPro" id="IPR011604">
    <property type="entry name" value="PDDEXK-like_dom_sf"/>
</dbReference>
<keyword evidence="2 14" id="KW-0547">Nucleotide-binding</keyword>
<dbReference type="PROSITE" id="PS51198">
    <property type="entry name" value="UVRD_HELICASE_ATP_BIND"/>
    <property type="match status" value="1"/>
</dbReference>
<evidence type="ECO:0000256" key="13">
    <source>
        <dbReference type="ARBA" id="ARBA00048988"/>
    </source>
</evidence>
<evidence type="ECO:0000256" key="10">
    <source>
        <dbReference type="ARBA" id="ARBA00023235"/>
    </source>
</evidence>
<dbReference type="SUPFAM" id="SSF52540">
    <property type="entry name" value="P-loop containing nucleoside triphosphate hydrolases"/>
    <property type="match status" value="1"/>
</dbReference>
<dbReference type="Pfam" id="PF13361">
    <property type="entry name" value="UvrD_C"/>
    <property type="match status" value="1"/>
</dbReference>
<comment type="caution">
    <text evidence="18">The sequence shown here is derived from an EMBL/GenBank/DDBJ whole genome shotgun (WGS) entry which is preliminary data.</text>
</comment>
<evidence type="ECO:0000256" key="1">
    <source>
        <dbReference type="ARBA" id="ARBA00022722"/>
    </source>
</evidence>
<gene>
    <name evidence="18" type="ORF">H9786_02490</name>
</gene>
<dbReference type="EC" id="5.6.2.4" evidence="12"/>
<feature type="region of interest" description="Disordered" evidence="15">
    <location>
        <begin position="924"/>
        <end position="944"/>
    </location>
</feature>
<keyword evidence="3" id="KW-0227">DNA damage</keyword>
<dbReference type="PANTHER" id="PTHR11070">
    <property type="entry name" value="UVRD / RECB / PCRA DNA HELICASE FAMILY MEMBER"/>
    <property type="match status" value="1"/>
</dbReference>
<feature type="domain" description="UvrD-like helicase ATP-binding" evidence="16">
    <location>
        <begin position="1"/>
        <end position="445"/>
    </location>
</feature>
<dbReference type="InterPro" id="IPR027417">
    <property type="entry name" value="P-loop_NTPase"/>
</dbReference>
<keyword evidence="4 14" id="KW-0378">Hydrolase</keyword>
<dbReference type="InterPro" id="IPR014016">
    <property type="entry name" value="UvrD-like_ATP-bd"/>
</dbReference>
<keyword evidence="1" id="KW-0540">Nuclease</keyword>
<proteinExistence type="predicted"/>
<evidence type="ECO:0000256" key="12">
    <source>
        <dbReference type="ARBA" id="ARBA00034808"/>
    </source>
</evidence>
<dbReference type="Pfam" id="PF00580">
    <property type="entry name" value="UvrD-helicase"/>
    <property type="match status" value="1"/>
</dbReference>
<evidence type="ECO:0000256" key="15">
    <source>
        <dbReference type="SAM" id="MobiDB-lite"/>
    </source>
</evidence>
<reference evidence="18" key="2">
    <citation type="submission" date="2021-04" db="EMBL/GenBank/DDBJ databases">
        <authorList>
            <person name="Gilroy R."/>
        </authorList>
    </citation>
    <scope>NUCLEOTIDE SEQUENCE</scope>
    <source>
        <strain evidence="18">ChiHjej13B12-24818</strain>
    </source>
</reference>
<dbReference type="InterPro" id="IPR000212">
    <property type="entry name" value="DNA_helicase_UvrD/REP"/>
</dbReference>
<dbReference type="PROSITE" id="PS51217">
    <property type="entry name" value="UVRD_HELICASE_CTER"/>
    <property type="match status" value="1"/>
</dbReference>
<evidence type="ECO:0000256" key="11">
    <source>
        <dbReference type="ARBA" id="ARBA00034617"/>
    </source>
</evidence>
<reference evidence="18" key="1">
    <citation type="journal article" date="2021" name="PeerJ">
        <title>Extensive microbial diversity within the chicken gut microbiome revealed by metagenomics and culture.</title>
        <authorList>
            <person name="Gilroy R."/>
            <person name="Ravi A."/>
            <person name="Getino M."/>
            <person name="Pursley I."/>
            <person name="Horton D.L."/>
            <person name="Alikhan N.F."/>
            <person name="Baker D."/>
            <person name="Gharbi K."/>
            <person name="Hall N."/>
            <person name="Watson M."/>
            <person name="Adriaenssens E.M."/>
            <person name="Foster-Nyarko E."/>
            <person name="Jarju S."/>
            <person name="Secka A."/>
            <person name="Antonio M."/>
            <person name="Oren A."/>
            <person name="Chaudhuri R.R."/>
            <person name="La Ragione R."/>
            <person name="Hildebrand F."/>
            <person name="Pallen M.J."/>
        </authorList>
    </citation>
    <scope>NUCLEOTIDE SEQUENCE</scope>
    <source>
        <strain evidence="18">ChiHjej13B12-24818</strain>
    </source>
</reference>
<organism evidence="18 19">
    <name type="scientific">Candidatus Brachybacterium merdavium</name>
    <dbReference type="NCBI Taxonomy" id="2838513"/>
    <lineage>
        <taxon>Bacteria</taxon>
        <taxon>Bacillati</taxon>
        <taxon>Actinomycetota</taxon>
        <taxon>Actinomycetes</taxon>
        <taxon>Micrococcales</taxon>
        <taxon>Dermabacteraceae</taxon>
        <taxon>Brachybacterium</taxon>
    </lineage>
</organism>
<dbReference type="InterPro" id="IPR014017">
    <property type="entry name" value="DNA_helicase_UvrD-like_C"/>
</dbReference>
<comment type="catalytic activity">
    <reaction evidence="11">
        <text>Couples ATP hydrolysis with the unwinding of duplex DNA by translocating in the 3'-5' direction.</text>
        <dbReference type="EC" id="5.6.2.4"/>
    </reaction>
</comment>
<feature type="domain" description="UvrD-like helicase C-terminal" evidence="17">
    <location>
        <begin position="460"/>
        <end position="727"/>
    </location>
</feature>
<evidence type="ECO:0000313" key="19">
    <source>
        <dbReference type="Proteomes" id="UP000823823"/>
    </source>
</evidence>
<keyword evidence="7 14" id="KW-0067">ATP-binding</keyword>
<keyword evidence="6" id="KW-0269">Exonuclease</keyword>
<evidence type="ECO:0000259" key="16">
    <source>
        <dbReference type="PROSITE" id="PS51198"/>
    </source>
</evidence>
<evidence type="ECO:0000313" key="18">
    <source>
        <dbReference type="EMBL" id="HJB09391.1"/>
    </source>
</evidence>
<dbReference type="InterPro" id="IPR038726">
    <property type="entry name" value="PDDEXK_AddAB-type"/>
</dbReference>
<evidence type="ECO:0000256" key="6">
    <source>
        <dbReference type="ARBA" id="ARBA00022839"/>
    </source>
</evidence>
<dbReference type="GO" id="GO:0003677">
    <property type="term" value="F:DNA binding"/>
    <property type="evidence" value="ECO:0007669"/>
    <property type="project" value="UniProtKB-KW"/>
</dbReference>
<dbReference type="GO" id="GO:0005524">
    <property type="term" value="F:ATP binding"/>
    <property type="evidence" value="ECO:0007669"/>
    <property type="project" value="UniProtKB-UniRule"/>
</dbReference>
<dbReference type="Gene3D" id="3.40.50.300">
    <property type="entry name" value="P-loop containing nucleotide triphosphate hydrolases"/>
    <property type="match status" value="4"/>
</dbReference>
<keyword evidence="8" id="KW-0238">DNA-binding</keyword>
<evidence type="ECO:0000256" key="4">
    <source>
        <dbReference type="ARBA" id="ARBA00022801"/>
    </source>
</evidence>
<keyword evidence="5 14" id="KW-0347">Helicase</keyword>